<feature type="active site" description="Proton acceptor" evidence="2">
    <location>
        <position position="60"/>
    </location>
</feature>
<dbReference type="GO" id="GO:0000287">
    <property type="term" value="F:magnesium ion binding"/>
    <property type="evidence" value="ECO:0007669"/>
    <property type="project" value="UniProtKB-UniRule"/>
</dbReference>
<dbReference type="NCBIfam" id="NF011405">
    <property type="entry name" value="PRK14830.1"/>
    <property type="match status" value="1"/>
</dbReference>
<proteinExistence type="inferred from homology"/>
<feature type="binding site" evidence="2">
    <location>
        <position position="25"/>
    </location>
    <ligand>
        <name>substrate</name>
    </ligand>
</feature>
<feature type="active site" evidence="2">
    <location>
        <position position="12"/>
    </location>
</feature>
<dbReference type="Proteomes" id="UP000665020">
    <property type="component" value="Chromosome"/>
</dbReference>
<dbReference type="CDD" id="cd00475">
    <property type="entry name" value="Cis_IPPS"/>
    <property type="match status" value="1"/>
</dbReference>
<feature type="binding site" evidence="2">
    <location>
        <position position="63"/>
    </location>
    <ligand>
        <name>substrate</name>
    </ligand>
</feature>
<keyword evidence="2" id="KW-0479">Metal-binding</keyword>
<dbReference type="Gene3D" id="3.40.1180.10">
    <property type="entry name" value="Decaprenyl diphosphate synthase-like"/>
    <property type="match status" value="1"/>
</dbReference>
<dbReference type="InterPro" id="IPR018520">
    <property type="entry name" value="UPP_synth-like_CS"/>
</dbReference>
<protein>
    <recommendedName>
        <fullName evidence="2">Isoprenyl transferase</fullName>
        <ecNumber evidence="2">2.5.1.-</ecNumber>
    </recommendedName>
</protein>
<feature type="binding site" evidence="2">
    <location>
        <position position="61"/>
    </location>
    <ligand>
        <name>substrate</name>
    </ligand>
</feature>
<evidence type="ECO:0000313" key="3">
    <source>
        <dbReference type="EMBL" id="QTL98423.1"/>
    </source>
</evidence>
<dbReference type="Pfam" id="PF01255">
    <property type="entry name" value="Prenyltransf"/>
    <property type="match status" value="1"/>
</dbReference>
<comment type="similarity">
    <text evidence="2">Belongs to the UPP synthase family.</text>
</comment>
<dbReference type="GO" id="GO:0016094">
    <property type="term" value="P:polyprenol biosynthetic process"/>
    <property type="evidence" value="ECO:0007669"/>
    <property type="project" value="TreeGrafter"/>
</dbReference>
<feature type="binding site" evidence="2">
    <location>
        <position position="12"/>
    </location>
    <ligand>
        <name>Mg(2+)</name>
        <dbReference type="ChEBI" id="CHEBI:18420"/>
    </ligand>
</feature>
<keyword evidence="4" id="KW-1185">Reference proteome</keyword>
<keyword evidence="2" id="KW-0460">Magnesium</keyword>
<dbReference type="PANTHER" id="PTHR10291">
    <property type="entry name" value="DEHYDRODOLICHYL DIPHOSPHATE SYNTHASE FAMILY MEMBER"/>
    <property type="match status" value="1"/>
</dbReference>
<evidence type="ECO:0000256" key="1">
    <source>
        <dbReference type="ARBA" id="ARBA00022679"/>
    </source>
</evidence>
<evidence type="ECO:0000256" key="2">
    <source>
        <dbReference type="HAMAP-Rule" id="MF_01139"/>
    </source>
</evidence>
<dbReference type="EMBL" id="CP046640">
    <property type="protein sequence ID" value="QTL98423.1"/>
    <property type="molecule type" value="Genomic_DNA"/>
</dbReference>
<dbReference type="HAMAP" id="MF_01139">
    <property type="entry name" value="ISPT"/>
    <property type="match status" value="1"/>
</dbReference>
<dbReference type="SUPFAM" id="SSF64005">
    <property type="entry name" value="Undecaprenyl diphosphate synthase"/>
    <property type="match status" value="1"/>
</dbReference>
<organism evidence="3 4">
    <name type="scientific">Iocasia fonsfrigidae</name>
    <dbReference type="NCBI Taxonomy" id="2682810"/>
    <lineage>
        <taxon>Bacteria</taxon>
        <taxon>Bacillati</taxon>
        <taxon>Bacillota</taxon>
        <taxon>Clostridia</taxon>
        <taxon>Halanaerobiales</taxon>
        <taxon>Halanaerobiaceae</taxon>
        <taxon>Iocasia</taxon>
    </lineage>
</organism>
<feature type="binding site" evidence="2">
    <location>
        <begin position="186"/>
        <end position="188"/>
    </location>
    <ligand>
        <name>substrate</name>
    </ligand>
</feature>
<dbReference type="KEGG" id="ifn:GM661_10790"/>
<sequence>MKIPSHIAIIMDGNGRWAVERGLPRKQGHIAGVNAFKKIISKAAELGVRALTVYAFSTENWNRPRTEVDFILNLFQKTLLKQADELFKNNVKVKVIGRRNGLSRALTNTIEKIEEMTAGNKGIQLNIAFNYGGRAEIVDMVKKIVNDFAVNNETNISLTEQDINRYLYNPGLADVELLIRTGGERRLSNFLLWQSAYTELCFFDKYWPDFTAEDLVSAIKIFQQRERRFGGLNKVGEDYVD</sequence>
<feature type="binding site" evidence="2">
    <location>
        <position position="199"/>
    </location>
    <ligand>
        <name>Mg(2+)</name>
        <dbReference type="ChEBI" id="CHEBI:18420"/>
    </ligand>
</feature>
<dbReference type="InterPro" id="IPR036424">
    <property type="entry name" value="UPP_synth-like_sf"/>
</dbReference>
<comment type="subunit">
    <text evidence="2">Homodimer.</text>
</comment>
<dbReference type="PROSITE" id="PS01066">
    <property type="entry name" value="UPP_SYNTHASE"/>
    <property type="match status" value="1"/>
</dbReference>
<dbReference type="FunFam" id="3.40.1180.10:FF:000001">
    <property type="entry name" value="(2E,6E)-farnesyl-diphosphate-specific ditrans,polycis-undecaprenyl-diphosphate synthase"/>
    <property type="match status" value="1"/>
</dbReference>
<evidence type="ECO:0000313" key="4">
    <source>
        <dbReference type="Proteomes" id="UP000665020"/>
    </source>
</evidence>
<dbReference type="InterPro" id="IPR001441">
    <property type="entry name" value="UPP_synth-like"/>
</dbReference>
<feature type="binding site" evidence="2">
    <location>
        <position position="17"/>
    </location>
    <ligand>
        <name>substrate</name>
    </ligand>
</feature>
<keyword evidence="1 2" id="KW-0808">Transferase</keyword>
<gene>
    <name evidence="3" type="ORF">GM661_10790</name>
</gene>
<dbReference type="RefSeq" id="WP_230866856.1">
    <property type="nucleotide sequence ID" value="NZ_CP046640.1"/>
</dbReference>
<dbReference type="AlphaFoldDB" id="A0A8A7K9D6"/>
<accession>A0A8A7K9D6</accession>
<reference evidence="3" key="1">
    <citation type="submission" date="2019-12" db="EMBL/GenBank/DDBJ databases">
        <authorList>
            <person name="zhang j."/>
            <person name="sun C.M."/>
        </authorList>
    </citation>
    <scope>NUCLEOTIDE SEQUENCE</scope>
    <source>
        <strain evidence="3">NS-1</strain>
    </source>
</reference>
<dbReference type="PANTHER" id="PTHR10291:SF0">
    <property type="entry name" value="DEHYDRODOLICHYL DIPHOSPHATE SYNTHASE 2"/>
    <property type="match status" value="1"/>
</dbReference>
<feature type="binding site" evidence="2">
    <location>
        <begin position="13"/>
        <end position="16"/>
    </location>
    <ligand>
        <name>substrate</name>
    </ligand>
</feature>
<comment type="cofactor">
    <cofactor evidence="2">
        <name>Mg(2+)</name>
        <dbReference type="ChEBI" id="CHEBI:18420"/>
    </cofactor>
    <text evidence="2">Binds 2 magnesium ions per subunit.</text>
</comment>
<feature type="binding site" evidence="2">
    <location>
        <begin position="57"/>
        <end position="59"/>
    </location>
    <ligand>
        <name>substrate</name>
    </ligand>
</feature>
<name>A0A8A7K9D6_9FIRM</name>
<feature type="binding site" evidence="2">
    <location>
        <position position="29"/>
    </location>
    <ligand>
        <name>substrate</name>
    </ligand>
</feature>
<comment type="function">
    <text evidence="2">Catalyzes the condensation of isopentenyl diphosphate (IPP) with allylic pyrophosphates generating different type of terpenoids.</text>
</comment>
<feature type="binding site" evidence="2">
    <location>
        <position position="180"/>
    </location>
    <ligand>
        <name>substrate</name>
    </ligand>
</feature>
<dbReference type="EC" id="2.5.1.-" evidence="2"/>
<dbReference type="GO" id="GO:0045547">
    <property type="term" value="F:ditrans,polycis-polyprenyl diphosphate synthase [(2E,6E)-farnesyl diphosphate specific] activity"/>
    <property type="evidence" value="ECO:0007669"/>
    <property type="project" value="TreeGrafter"/>
</dbReference>
<dbReference type="NCBIfam" id="TIGR00055">
    <property type="entry name" value="uppS"/>
    <property type="match status" value="1"/>
</dbReference>